<evidence type="ECO:0000313" key="5">
    <source>
        <dbReference type="Proteomes" id="UP000197783"/>
    </source>
</evidence>
<dbReference type="PROSITE" id="PS50980">
    <property type="entry name" value="COA_CT_NTER"/>
    <property type="match status" value="1"/>
</dbReference>
<evidence type="ECO:0000259" key="3">
    <source>
        <dbReference type="PROSITE" id="PS50989"/>
    </source>
</evidence>
<keyword evidence="5" id="KW-1185">Reference proteome</keyword>
<dbReference type="AlphaFoldDB" id="A0A245ZHB0"/>
<dbReference type="Gene3D" id="3.90.226.10">
    <property type="entry name" value="2-enoyl-CoA Hydratase, Chain A, domain 1"/>
    <property type="match status" value="2"/>
</dbReference>
<comment type="caution">
    <text evidence="4">The sequence shown here is derived from an EMBL/GenBank/DDBJ whole genome shotgun (WGS) entry which is preliminary data.</text>
</comment>
<evidence type="ECO:0000259" key="2">
    <source>
        <dbReference type="PROSITE" id="PS50980"/>
    </source>
</evidence>
<keyword evidence="4" id="KW-0436">Ligase</keyword>
<dbReference type="EC" id="6.4.1.3" evidence="4"/>
<dbReference type="PANTHER" id="PTHR43842">
    <property type="entry name" value="PROPIONYL-COA CARBOXYLASE BETA CHAIN"/>
    <property type="match status" value="1"/>
</dbReference>
<feature type="domain" description="CoA carboxyltransferase N-terminal" evidence="2">
    <location>
        <begin position="1"/>
        <end position="228"/>
    </location>
</feature>
<feature type="domain" description="CoA carboxyltransferase C-terminal" evidence="3">
    <location>
        <begin position="232"/>
        <end position="457"/>
    </location>
</feature>
<name>A0A245ZHB0_9SPHN</name>
<dbReference type="OrthoDB" id="9803706at2"/>
<dbReference type="SUPFAM" id="SSF52096">
    <property type="entry name" value="ClpP/crotonase"/>
    <property type="match status" value="2"/>
</dbReference>
<proteinExistence type="predicted"/>
<protein>
    <submittedName>
        <fullName evidence="4">Putative propionyl-CoA carboxylase beta chain 5</fullName>
        <ecNumber evidence="4">6.4.1.3</ecNumber>
    </submittedName>
</protein>
<sequence>MAAIVEEREGSAAQHACGRLTARERLDILFDEASFVEPGPAGHGVVTGLGLVQGRPVAAFSQDVTDAGGTITRQHAEKIGHLIDRATSLGAPIVGLYDSPGSALDEGLSCLAAQAAMLQQSARAQGRVPQMALVFGHNVGTAALAPALADVTFMLDRASALYLAGPATLRRATGEIASVEALGGPSLHATRTGMADGVFANEIDLLLAARDLLDLLPSASDKPPPQIATGDPYDREEPALDKLVPLDPTEPYDMRDLARAIVDEGELFEIQPGHAANVICGFGRTEGRTIGIIGNQPMVMGGAIDSAAARKAAQFALRCDRFGVPIVTLLDSPGFLPGAAEESRGIVADAANLLAALARASVPRITIVTRRALGTAWTVLGPQPTTSSPCYAWPGAEIAAMTGNAAAELLFDEGEDQKKRDYAARIADPSSAVDAGFVDAVIPPAATRRTIAEALRRIAPHAQGSGSLLPIPSPNGAGHMRERDRNG</sequence>
<dbReference type="PANTHER" id="PTHR43842:SF2">
    <property type="entry name" value="PROPIONYL-COA CARBOXYLASE BETA CHAIN, MITOCHONDRIAL"/>
    <property type="match status" value="1"/>
</dbReference>
<dbReference type="Proteomes" id="UP000197783">
    <property type="component" value="Unassembled WGS sequence"/>
</dbReference>
<dbReference type="RefSeq" id="WP_088334338.1">
    <property type="nucleotide sequence ID" value="NZ_NBBJ01000004.1"/>
</dbReference>
<reference evidence="4 5" key="1">
    <citation type="submission" date="2017-03" db="EMBL/GenBank/DDBJ databases">
        <title>Genome sequence of Sphingomonas mucosissima DSM 17494.</title>
        <authorList>
            <person name="Poehlein A."/>
            <person name="Wuebbeler J.H."/>
            <person name="Steinbuechel A."/>
            <person name="Daniel R."/>
        </authorList>
    </citation>
    <scope>NUCLEOTIDE SEQUENCE [LARGE SCALE GENOMIC DNA]</scope>
    <source>
        <strain evidence="4 5">DSM 17494</strain>
    </source>
</reference>
<dbReference type="GO" id="GO:0004658">
    <property type="term" value="F:propionyl-CoA carboxylase activity"/>
    <property type="evidence" value="ECO:0007669"/>
    <property type="project" value="UniProtKB-EC"/>
</dbReference>
<dbReference type="Pfam" id="PF01039">
    <property type="entry name" value="Carboxyl_trans"/>
    <property type="match status" value="1"/>
</dbReference>
<organism evidence="4 5">
    <name type="scientific">Sphingomonas mucosissima</name>
    <dbReference type="NCBI Taxonomy" id="370959"/>
    <lineage>
        <taxon>Bacteria</taxon>
        <taxon>Pseudomonadati</taxon>
        <taxon>Pseudomonadota</taxon>
        <taxon>Alphaproteobacteria</taxon>
        <taxon>Sphingomonadales</taxon>
        <taxon>Sphingomonadaceae</taxon>
        <taxon>Sphingomonas</taxon>
    </lineage>
</organism>
<dbReference type="InterPro" id="IPR034733">
    <property type="entry name" value="AcCoA_carboxyl_beta"/>
</dbReference>
<dbReference type="InterPro" id="IPR011763">
    <property type="entry name" value="COA_CT_C"/>
</dbReference>
<dbReference type="InterPro" id="IPR029045">
    <property type="entry name" value="ClpP/crotonase-like_dom_sf"/>
</dbReference>
<dbReference type="PROSITE" id="PS50989">
    <property type="entry name" value="COA_CT_CTER"/>
    <property type="match status" value="1"/>
</dbReference>
<dbReference type="EMBL" id="NBBJ01000004">
    <property type="protein sequence ID" value="OWK29135.1"/>
    <property type="molecule type" value="Genomic_DNA"/>
</dbReference>
<accession>A0A245ZHB0</accession>
<evidence type="ECO:0000313" key="4">
    <source>
        <dbReference type="EMBL" id="OWK29135.1"/>
    </source>
</evidence>
<dbReference type="InterPro" id="IPR011762">
    <property type="entry name" value="COA_CT_N"/>
</dbReference>
<evidence type="ECO:0000256" key="1">
    <source>
        <dbReference type="SAM" id="MobiDB-lite"/>
    </source>
</evidence>
<gene>
    <name evidence="4" type="primary">accD5</name>
    <name evidence="4" type="ORF">SPMU_26620</name>
</gene>
<dbReference type="InterPro" id="IPR051047">
    <property type="entry name" value="AccD/PCCB"/>
</dbReference>
<feature type="region of interest" description="Disordered" evidence="1">
    <location>
        <begin position="463"/>
        <end position="487"/>
    </location>
</feature>